<evidence type="ECO:0000256" key="1">
    <source>
        <dbReference type="SAM" id="MobiDB-lite"/>
    </source>
</evidence>
<dbReference type="AlphaFoldDB" id="A0A267G7T2"/>
<feature type="signal peptide" evidence="3">
    <location>
        <begin position="1"/>
        <end position="24"/>
    </location>
</feature>
<evidence type="ECO:0000313" key="4">
    <source>
        <dbReference type="EMBL" id="PAA81464.1"/>
    </source>
</evidence>
<proteinExistence type="predicted"/>
<feature type="region of interest" description="Disordered" evidence="1">
    <location>
        <begin position="119"/>
        <end position="179"/>
    </location>
</feature>
<protein>
    <submittedName>
        <fullName evidence="4">Uncharacterized protein</fullName>
    </submittedName>
</protein>
<dbReference type="EMBL" id="NIVC01000528">
    <property type="protein sequence ID" value="PAA81464.1"/>
    <property type="molecule type" value="Genomic_DNA"/>
</dbReference>
<feature type="transmembrane region" description="Helical" evidence="2">
    <location>
        <begin position="88"/>
        <end position="114"/>
    </location>
</feature>
<name>A0A267G7T2_9PLAT</name>
<dbReference type="Proteomes" id="UP000215902">
    <property type="component" value="Unassembled WGS sequence"/>
</dbReference>
<feature type="compositionally biased region" description="Low complexity" evidence="1">
    <location>
        <begin position="155"/>
        <end position="165"/>
    </location>
</feature>
<evidence type="ECO:0000313" key="5">
    <source>
        <dbReference type="Proteomes" id="UP000215902"/>
    </source>
</evidence>
<sequence length="214" mass="23504">MKSEAKDVRILLLLLCLGLPTISAYTYSPTLQKQFFHGSNNNNLNNNNLNNNNLNNNNLNNMNNNAQPENTDIDKDIEEVENTVKVGAIVGIVIGVIVSVGVVVAIVAVVVCVCKKSGKQGGATQGAVLQPAPTFGSRPHRLRHQSGIPDTQPGSSSTAATSSSSSRRRRRRRRRRRPRDFIPIRTHLLRISTEILPADFDFQHRTEPSICVSS</sequence>
<keyword evidence="3" id="KW-0732">Signal</keyword>
<keyword evidence="5" id="KW-1185">Reference proteome</keyword>
<evidence type="ECO:0000256" key="3">
    <source>
        <dbReference type="SAM" id="SignalP"/>
    </source>
</evidence>
<keyword evidence="2" id="KW-0472">Membrane</keyword>
<comment type="caution">
    <text evidence="4">The sequence shown here is derived from an EMBL/GenBank/DDBJ whole genome shotgun (WGS) entry which is preliminary data.</text>
</comment>
<evidence type="ECO:0000256" key="2">
    <source>
        <dbReference type="SAM" id="Phobius"/>
    </source>
</evidence>
<organism evidence="4 5">
    <name type="scientific">Macrostomum lignano</name>
    <dbReference type="NCBI Taxonomy" id="282301"/>
    <lineage>
        <taxon>Eukaryota</taxon>
        <taxon>Metazoa</taxon>
        <taxon>Spiralia</taxon>
        <taxon>Lophotrochozoa</taxon>
        <taxon>Platyhelminthes</taxon>
        <taxon>Rhabditophora</taxon>
        <taxon>Macrostomorpha</taxon>
        <taxon>Macrostomida</taxon>
        <taxon>Macrostomidae</taxon>
        <taxon>Macrostomum</taxon>
    </lineage>
</organism>
<keyword evidence="2" id="KW-1133">Transmembrane helix</keyword>
<keyword evidence="2" id="KW-0812">Transmembrane</keyword>
<reference evidence="4 5" key="1">
    <citation type="submission" date="2017-06" db="EMBL/GenBank/DDBJ databases">
        <title>A platform for efficient transgenesis in Macrostomum lignano, a flatworm model organism for stem cell research.</title>
        <authorList>
            <person name="Berezikov E."/>
        </authorList>
    </citation>
    <scope>NUCLEOTIDE SEQUENCE [LARGE SCALE GENOMIC DNA]</scope>
    <source>
        <strain evidence="4">DV1</strain>
        <tissue evidence="4">Whole organism</tissue>
    </source>
</reference>
<accession>A0A267G7T2</accession>
<feature type="compositionally biased region" description="Basic residues" evidence="1">
    <location>
        <begin position="166"/>
        <end position="178"/>
    </location>
</feature>
<feature type="chain" id="PRO_5013125719" evidence="3">
    <location>
        <begin position="25"/>
        <end position="214"/>
    </location>
</feature>
<gene>
    <name evidence="4" type="ORF">BOX15_Mlig027869g3</name>
</gene>